<comment type="caution">
    <text evidence="2">The sequence shown here is derived from an EMBL/GenBank/DDBJ whole genome shotgun (WGS) entry which is preliminary data.</text>
</comment>
<dbReference type="InterPro" id="IPR021354">
    <property type="entry name" value="DUF2975"/>
</dbReference>
<keyword evidence="1" id="KW-0472">Membrane</keyword>
<evidence type="ECO:0000313" key="3">
    <source>
        <dbReference type="Proteomes" id="UP000573729"/>
    </source>
</evidence>
<name>A0A7W7BQS7_9MICO</name>
<dbReference type="RefSeq" id="WP_184217304.1">
    <property type="nucleotide sequence ID" value="NZ_JACHMD010000001.1"/>
</dbReference>
<accession>A0A7W7BQS7</accession>
<evidence type="ECO:0000313" key="2">
    <source>
        <dbReference type="EMBL" id="MBB4667112.1"/>
    </source>
</evidence>
<organism evidence="2 3">
    <name type="scientific">Microbacterium marinum</name>
    <dbReference type="NCBI Taxonomy" id="421115"/>
    <lineage>
        <taxon>Bacteria</taxon>
        <taxon>Bacillati</taxon>
        <taxon>Actinomycetota</taxon>
        <taxon>Actinomycetes</taxon>
        <taxon>Micrococcales</taxon>
        <taxon>Microbacteriaceae</taxon>
        <taxon>Microbacterium</taxon>
    </lineage>
</organism>
<keyword evidence="3" id="KW-1185">Reference proteome</keyword>
<dbReference type="Proteomes" id="UP000573729">
    <property type="component" value="Unassembled WGS sequence"/>
</dbReference>
<feature type="transmembrane region" description="Helical" evidence="1">
    <location>
        <begin position="51"/>
        <end position="71"/>
    </location>
</feature>
<keyword evidence="1" id="KW-1133">Transmembrane helix</keyword>
<reference evidence="2 3" key="1">
    <citation type="submission" date="2020-08" db="EMBL/GenBank/DDBJ databases">
        <title>Sequencing the genomes of 1000 actinobacteria strains.</title>
        <authorList>
            <person name="Klenk H.-P."/>
        </authorList>
    </citation>
    <scope>NUCLEOTIDE SEQUENCE [LARGE SCALE GENOMIC DNA]</scope>
    <source>
        <strain evidence="2 3">DSM 24947</strain>
    </source>
</reference>
<dbReference type="AlphaFoldDB" id="A0A7W7BQS7"/>
<feature type="transmembrane region" description="Helical" evidence="1">
    <location>
        <begin position="118"/>
        <end position="140"/>
    </location>
</feature>
<feature type="transmembrane region" description="Helical" evidence="1">
    <location>
        <begin position="91"/>
        <end position="112"/>
    </location>
</feature>
<dbReference type="EMBL" id="JACHMD010000001">
    <property type="protein sequence ID" value="MBB4667112.1"/>
    <property type="molecule type" value="Genomic_DNA"/>
</dbReference>
<sequence length="158" mass="16577">MNRATIAALRALLALMILLLLVAQTVALPLTAAGWARSFPEFAGLQAPCLVIAIVFIVCVQVVLVCVWRMLDLFAAEGPFSARAFRYVDTIITAIVVADALIVVALALLTATSAANPSILLLGLFGVVVGAGLALLVGVLRGLLRRAITLEQDLSEVV</sequence>
<evidence type="ECO:0000256" key="1">
    <source>
        <dbReference type="SAM" id="Phobius"/>
    </source>
</evidence>
<dbReference type="Pfam" id="PF11188">
    <property type="entry name" value="DUF2975"/>
    <property type="match status" value="1"/>
</dbReference>
<keyword evidence="1" id="KW-0812">Transmembrane</keyword>
<proteinExistence type="predicted"/>
<protein>
    <submittedName>
        <fullName evidence="2">Heme/copper-type cytochrome/quinol oxidase subunit 2</fullName>
    </submittedName>
</protein>
<gene>
    <name evidence="2" type="ORF">BKA24_001821</name>
</gene>